<sequence>MSPVLSWQSVARGATTTIPRGCRLGKAIYYLPPNPKVG</sequence>
<dbReference type="Proteomes" id="UP000013909">
    <property type="component" value="Unassembled WGS sequence"/>
</dbReference>
<keyword evidence="2" id="KW-1185">Reference proteome</keyword>
<organism evidence="1 2">
    <name type="scientific">Lunatimonas lonarensis</name>
    <dbReference type="NCBI Taxonomy" id="1232681"/>
    <lineage>
        <taxon>Bacteria</taxon>
        <taxon>Pseudomonadati</taxon>
        <taxon>Bacteroidota</taxon>
        <taxon>Cytophagia</taxon>
        <taxon>Cytophagales</taxon>
        <taxon>Cyclobacteriaceae</taxon>
    </lineage>
</organism>
<reference evidence="1 2" key="1">
    <citation type="submission" date="2013-02" db="EMBL/GenBank/DDBJ databases">
        <title>A novel strain isolated from Lonar lake, Maharashtra, India.</title>
        <authorList>
            <person name="Singh A."/>
        </authorList>
    </citation>
    <scope>NUCLEOTIDE SEQUENCE [LARGE SCALE GENOMIC DNA]</scope>
    <source>
        <strain evidence="1 2">AK24</strain>
    </source>
</reference>
<evidence type="ECO:0000313" key="2">
    <source>
        <dbReference type="Proteomes" id="UP000013909"/>
    </source>
</evidence>
<dbReference type="EMBL" id="AQHR01000022">
    <property type="protein sequence ID" value="EON78713.1"/>
    <property type="molecule type" value="Genomic_DNA"/>
</dbReference>
<accession>R7ZXH4</accession>
<dbReference type="STRING" id="1232681.ADIS_0610"/>
<comment type="caution">
    <text evidence="1">The sequence shown here is derived from an EMBL/GenBank/DDBJ whole genome shotgun (WGS) entry which is preliminary data.</text>
</comment>
<name>R7ZXH4_9BACT</name>
<proteinExistence type="predicted"/>
<evidence type="ECO:0000313" key="1">
    <source>
        <dbReference type="EMBL" id="EON78713.1"/>
    </source>
</evidence>
<gene>
    <name evidence="1" type="ORF">ADIS_0610</name>
</gene>
<dbReference type="AlphaFoldDB" id="R7ZXH4"/>
<protein>
    <submittedName>
        <fullName evidence="1">Uncharacterized protein</fullName>
    </submittedName>
</protein>